<protein>
    <submittedName>
        <fullName evidence="1">Uncharacterized protein</fullName>
    </submittedName>
</protein>
<keyword evidence="2" id="KW-1185">Reference proteome</keyword>
<evidence type="ECO:0000313" key="1">
    <source>
        <dbReference type="EMBL" id="GFT41289.1"/>
    </source>
</evidence>
<gene>
    <name evidence="1" type="ORF">NPIL_653371</name>
</gene>
<dbReference type="AlphaFoldDB" id="A0A8X6P034"/>
<accession>A0A8X6P034</accession>
<comment type="caution">
    <text evidence="1">The sequence shown here is derived from an EMBL/GenBank/DDBJ whole genome shotgun (WGS) entry which is preliminary data.</text>
</comment>
<dbReference type="EMBL" id="BMAW01014950">
    <property type="protein sequence ID" value="GFT41289.1"/>
    <property type="molecule type" value="Genomic_DNA"/>
</dbReference>
<proteinExistence type="predicted"/>
<sequence length="87" mass="10015">MLDLNSVSIETRDNFLNCPEPPKMIRVHQQEVRRETRLPSPYVKALDSNLEYKRRVRTNTDAWSTFTGKPIFLNAAVPIAGCMVPIR</sequence>
<reference evidence="1" key="1">
    <citation type="submission" date="2020-08" db="EMBL/GenBank/DDBJ databases">
        <title>Multicomponent nature underlies the extraordinary mechanical properties of spider dragline silk.</title>
        <authorList>
            <person name="Kono N."/>
            <person name="Nakamura H."/>
            <person name="Mori M."/>
            <person name="Yoshida Y."/>
            <person name="Ohtoshi R."/>
            <person name="Malay A.D."/>
            <person name="Moran D.A.P."/>
            <person name="Tomita M."/>
            <person name="Numata K."/>
            <person name="Arakawa K."/>
        </authorList>
    </citation>
    <scope>NUCLEOTIDE SEQUENCE</scope>
</reference>
<organism evidence="1 2">
    <name type="scientific">Nephila pilipes</name>
    <name type="common">Giant wood spider</name>
    <name type="synonym">Nephila maculata</name>
    <dbReference type="NCBI Taxonomy" id="299642"/>
    <lineage>
        <taxon>Eukaryota</taxon>
        <taxon>Metazoa</taxon>
        <taxon>Ecdysozoa</taxon>
        <taxon>Arthropoda</taxon>
        <taxon>Chelicerata</taxon>
        <taxon>Arachnida</taxon>
        <taxon>Araneae</taxon>
        <taxon>Araneomorphae</taxon>
        <taxon>Entelegynae</taxon>
        <taxon>Araneoidea</taxon>
        <taxon>Nephilidae</taxon>
        <taxon>Nephila</taxon>
    </lineage>
</organism>
<evidence type="ECO:0000313" key="2">
    <source>
        <dbReference type="Proteomes" id="UP000887013"/>
    </source>
</evidence>
<dbReference type="Proteomes" id="UP000887013">
    <property type="component" value="Unassembled WGS sequence"/>
</dbReference>
<name>A0A8X6P034_NEPPI</name>